<name>A0A426XT92_ENSVE</name>
<organism evidence="1 2">
    <name type="scientific">Ensete ventricosum</name>
    <name type="common">Abyssinian banana</name>
    <name type="synonym">Musa ensete</name>
    <dbReference type="NCBI Taxonomy" id="4639"/>
    <lineage>
        <taxon>Eukaryota</taxon>
        <taxon>Viridiplantae</taxon>
        <taxon>Streptophyta</taxon>
        <taxon>Embryophyta</taxon>
        <taxon>Tracheophyta</taxon>
        <taxon>Spermatophyta</taxon>
        <taxon>Magnoliopsida</taxon>
        <taxon>Liliopsida</taxon>
        <taxon>Zingiberales</taxon>
        <taxon>Musaceae</taxon>
        <taxon>Ensete</taxon>
    </lineage>
</organism>
<dbReference type="AlphaFoldDB" id="A0A426XT92"/>
<dbReference type="EMBL" id="AMZH03017649">
    <property type="protein sequence ID" value="RRT42697.1"/>
    <property type="molecule type" value="Genomic_DNA"/>
</dbReference>
<comment type="caution">
    <text evidence="1">The sequence shown here is derived from an EMBL/GenBank/DDBJ whole genome shotgun (WGS) entry which is preliminary data.</text>
</comment>
<proteinExistence type="predicted"/>
<sequence length="182" mass="19965">CPNYSPCPRCTVAVVALTERRKWPPCPRAAPRGRAGAALLRAGHRHYPYGLATGKCHPYELAAGGRCHYDLVAGKRRPLWTGRGRVLRLQPGHGRRCPCSRATGERHNLQASYERPPSVAALATCGRLCRGPDRNHPPLQVLGCGRSPLQVAGYPHPHCVCCENIARMHRTVLHDSISSYAI</sequence>
<reference evidence="1 2" key="1">
    <citation type="journal article" date="2014" name="Agronomy (Basel)">
        <title>A Draft Genome Sequence for Ensete ventricosum, the Drought-Tolerant Tree Against Hunger.</title>
        <authorList>
            <person name="Harrison J."/>
            <person name="Moore K.A."/>
            <person name="Paszkiewicz K."/>
            <person name="Jones T."/>
            <person name="Grant M."/>
            <person name="Ambacheew D."/>
            <person name="Muzemil S."/>
            <person name="Studholme D.J."/>
        </authorList>
    </citation>
    <scope>NUCLEOTIDE SEQUENCE [LARGE SCALE GENOMIC DNA]</scope>
</reference>
<protein>
    <submittedName>
        <fullName evidence="1">Uncharacterized protein</fullName>
    </submittedName>
</protein>
<evidence type="ECO:0000313" key="2">
    <source>
        <dbReference type="Proteomes" id="UP000287651"/>
    </source>
</evidence>
<dbReference type="Proteomes" id="UP000287651">
    <property type="component" value="Unassembled WGS sequence"/>
</dbReference>
<accession>A0A426XT92</accession>
<feature type="non-terminal residue" evidence="1">
    <location>
        <position position="1"/>
    </location>
</feature>
<gene>
    <name evidence="1" type="ORF">B296_00027586</name>
</gene>
<evidence type="ECO:0000313" key="1">
    <source>
        <dbReference type="EMBL" id="RRT42697.1"/>
    </source>
</evidence>